<accession>A0ABT9JDM8</accession>
<dbReference type="InterPro" id="IPR029044">
    <property type="entry name" value="Nucleotide-diphossugar_trans"/>
</dbReference>
<dbReference type="Gene3D" id="3.90.550.60">
    <property type="match status" value="1"/>
</dbReference>
<protein>
    <recommendedName>
        <fullName evidence="1">Galactofuranosyltransferase GlfT2 N-terminal domain-containing protein</fullName>
    </recommendedName>
</protein>
<sequence>MKHDNQITPSRPDGAATWRGAEDLSQAVHRLQGLIWPDRDVSTEEAPFFRLKGSAGLSSKARRITFATGGEARFGTWFNLFNVSKWVRRCGLRQLSLSLEGSGRFHLVIQQARAGRSSERIVSEIIDLDGIEPVGFDLSEALHPQGGVVFFSLRALSDGVLTAADWTTTDPLRRSPRLMVSITTFRRPQAVARSVRRFERFIAASQLDGLIRMQVVDNGQDSGLAPSAHVDVYPNPNLGGAGGFARGLIEARASGATHCLFMDDDAASHMESLEHSWMFLAHALDDRTAIAGAMIDEAHKWAIWENGAIFDQSCHPLFMGTDLREIDQVLPMEHNTALPPPDKLYGGWWFFAFPLERARHLPFPFFVRGDDVSFSLANDFDIVRLNGVASYQGNFAEKDSPLTFYLDLRSHLAHHLALPRMEVGRRALAVMCFRFAARCILRHHYDSLDAVNLAIRDAMKGPGFFAANADAAEQRAQIKALTRTEIWQDLPAMLPRDRVRIDPDHPLGLLLAKVTGSGMVIPFLGRVGNRRVLSSEQRGAIRPVWASASLTYVDTKNDKVMHLAQDRRRAIAGLWNTCKAVWALSRRYDALRDQWRQGYDATTLSQDYWNGALHLPAD</sequence>
<evidence type="ECO:0000313" key="2">
    <source>
        <dbReference type="EMBL" id="MDP5307820.1"/>
    </source>
</evidence>
<name>A0ABT9JDM8_9RHOB</name>
<dbReference type="SUPFAM" id="SSF53448">
    <property type="entry name" value="Nucleotide-diphospho-sugar transferases"/>
    <property type="match status" value="1"/>
</dbReference>
<evidence type="ECO:0000259" key="1">
    <source>
        <dbReference type="Pfam" id="PF17994"/>
    </source>
</evidence>
<feature type="domain" description="Galactofuranosyltransferase GlfT2 N-terminal" evidence="1">
    <location>
        <begin position="62"/>
        <end position="168"/>
    </location>
</feature>
<comment type="caution">
    <text evidence="2">The sequence shown here is derived from an EMBL/GenBank/DDBJ whole genome shotgun (WGS) entry which is preliminary data.</text>
</comment>
<gene>
    <name evidence="2" type="ORF">Q5Y72_12040</name>
</gene>
<keyword evidence="3" id="KW-1185">Reference proteome</keyword>
<dbReference type="EMBL" id="JAVAMQ010000010">
    <property type="protein sequence ID" value="MDP5307820.1"/>
    <property type="molecule type" value="Genomic_DNA"/>
</dbReference>
<dbReference type="Proteomes" id="UP001224997">
    <property type="component" value="Unassembled WGS sequence"/>
</dbReference>
<reference evidence="2 3" key="1">
    <citation type="submission" date="2023-08" db="EMBL/GenBank/DDBJ databases">
        <authorList>
            <person name="Park J.-S."/>
        </authorList>
    </citation>
    <scope>NUCLEOTIDE SEQUENCE [LARGE SCALE GENOMIC DNA]</scope>
    <source>
        <strain evidence="2 3">2205BS29-5</strain>
    </source>
</reference>
<dbReference type="Pfam" id="PF17994">
    <property type="entry name" value="Glft2_N"/>
    <property type="match status" value="1"/>
</dbReference>
<dbReference type="InterPro" id="IPR040492">
    <property type="entry name" value="GlfT2_N"/>
</dbReference>
<dbReference type="RefSeq" id="WP_305963670.1">
    <property type="nucleotide sequence ID" value="NZ_JAVAMQ010000010.1"/>
</dbReference>
<proteinExistence type="predicted"/>
<organism evidence="2 3">
    <name type="scientific">Paracoccus spongiarum</name>
    <dbReference type="NCBI Taxonomy" id="3064387"/>
    <lineage>
        <taxon>Bacteria</taxon>
        <taxon>Pseudomonadati</taxon>
        <taxon>Pseudomonadota</taxon>
        <taxon>Alphaproteobacteria</taxon>
        <taxon>Rhodobacterales</taxon>
        <taxon>Paracoccaceae</taxon>
        <taxon>Paracoccus</taxon>
    </lineage>
</organism>
<evidence type="ECO:0000313" key="3">
    <source>
        <dbReference type="Proteomes" id="UP001224997"/>
    </source>
</evidence>